<dbReference type="Proteomes" id="UP001143856">
    <property type="component" value="Unassembled WGS sequence"/>
</dbReference>
<gene>
    <name evidence="1" type="ORF">NUW58_g4301</name>
</gene>
<evidence type="ECO:0000313" key="2">
    <source>
        <dbReference type="Proteomes" id="UP001143856"/>
    </source>
</evidence>
<comment type="caution">
    <text evidence="1">The sequence shown here is derived from an EMBL/GenBank/DDBJ whole genome shotgun (WGS) entry which is preliminary data.</text>
</comment>
<protein>
    <submittedName>
        <fullName evidence="1">Uncharacterized protein</fullName>
    </submittedName>
</protein>
<reference evidence="1" key="1">
    <citation type="submission" date="2022-10" db="EMBL/GenBank/DDBJ databases">
        <title>Genome Sequence of Xylaria curta.</title>
        <authorList>
            <person name="Buettner E."/>
        </authorList>
    </citation>
    <scope>NUCLEOTIDE SEQUENCE</scope>
    <source>
        <strain evidence="1">Babe10</strain>
    </source>
</reference>
<evidence type="ECO:0000313" key="1">
    <source>
        <dbReference type="EMBL" id="KAJ2987816.1"/>
    </source>
</evidence>
<name>A0ACC1P8D3_9PEZI</name>
<proteinExistence type="predicted"/>
<organism evidence="1 2">
    <name type="scientific">Xylaria curta</name>
    <dbReference type="NCBI Taxonomy" id="42375"/>
    <lineage>
        <taxon>Eukaryota</taxon>
        <taxon>Fungi</taxon>
        <taxon>Dikarya</taxon>
        <taxon>Ascomycota</taxon>
        <taxon>Pezizomycotina</taxon>
        <taxon>Sordariomycetes</taxon>
        <taxon>Xylariomycetidae</taxon>
        <taxon>Xylariales</taxon>
        <taxon>Xylariaceae</taxon>
        <taxon>Xylaria</taxon>
    </lineage>
</organism>
<accession>A0ACC1P8D3</accession>
<keyword evidence="2" id="KW-1185">Reference proteome</keyword>
<sequence length="432" mass="48838">MSPCPPLSTTASLRSAVATKTCTSLPRSSNTTSHPKCWHTYYKQFNRRSSTERRRNDASPIVSESTASRPRFDVDQDNKTIATAVGHLPLSPVMDPSYWEATTRHQVPKAKQGKAQNSVERQFRKNPYARALATPLRWCAATHTRVPAFFLQDFNLLAHPETSQPWWVPRSLVWEEPDESHEDSAASNEFSANTQEWCDERTTSEADRTESSSLQRTPSENEPSTAQSKNTKPYGPSAYVLARRDVISAFTWTSGSRLVQYNKRLFGGSSSRYKSLAGTAVWREDMDCYILDRMRKGIVEDFIYLSRLCTEDSRYYIVRCHGWDDVQYKHKGSVLWLGDNVTPGETASPEIQPGPFATYNICDGNVTTIVAVHNIPMLLGTKDTAKVRQQAKVFANGSLFMLAGRRTTDLQAKLWRLQGYLADYTKLPRTQV</sequence>
<dbReference type="EMBL" id="JAPDGR010000736">
    <property type="protein sequence ID" value="KAJ2987816.1"/>
    <property type="molecule type" value="Genomic_DNA"/>
</dbReference>